<keyword evidence="1" id="KW-1133">Transmembrane helix</keyword>
<reference evidence="2 3" key="1">
    <citation type="submission" date="2019-08" db="EMBL/GenBank/DDBJ databases">
        <title>In-depth cultivation of the pig gut microbiome towards novel bacterial diversity and tailored functional studies.</title>
        <authorList>
            <person name="Wylensek D."/>
            <person name="Hitch T.C.A."/>
            <person name="Clavel T."/>
        </authorList>
    </citation>
    <scope>NUCLEOTIDE SEQUENCE [LARGE SCALE GENOMIC DNA]</scope>
    <source>
        <strain evidence="2 3">BBE-744-WT-12</strain>
    </source>
</reference>
<dbReference type="RefSeq" id="WP_154420638.1">
    <property type="nucleotide sequence ID" value="NZ_VUNS01000036.1"/>
</dbReference>
<keyword evidence="1" id="KW-0812">Transmembrane</keyword>
<comment type="caution">
    <text evidence="2">The sequence shown here is derived from an EMBL/GenBank/DDBJ whole genome shotgun (WGS) entry which is preliminary data.</text>
</comment>
<keyword evidence="1" id="KW-0472">Membrane</keyword>
<evidence type="ECO:0000313" key="3">
    <source>
        <dbReference type="Proteomes" id="UP000435649"/>
    </source>
</evidence>
<dbReference type="EMBL" id="VUNS01000036">
    <property type="protein sequence ID" value="MST99446.1"/>
    <property type="molecule type" value="Genomic_DNA"/>
</dbReference>
<evidence type="ECO:0000313" key="2">
    <source>
        <dbReference type="EMBL" id="MST99446.1"/>
    </source>
</evidence>
<sequence>MEETVLIEQTAKKIKLAELIVLMCLFGSIAAGLGLMYLWLPLGIVMFCITGISFLAFCAVRVWRWRVNG</sequence>
<gene>
    <name evidence="2" type="ORF">FYJ85_20680</name>
</gene>
<organism evidence="2 3">
    <name type="scientific">Victivallis lenta</name>
    <dbReference type="NCBI Taxonomy" id="2606640"/>
    <lineage>
        <taxon>Bacteria</taxon>
        <taxon>Pseudomonadati</taxon>
        <taxon>Lentisphaerota</taxon>
        <taxon>Lentisphaeria</taxon>
        <taxon>Victivallales</taxon>
        <taxon>Victivallaceae</taxon>
        <taxon>Victivallis</taxon>
    </lineage>
</organism>
<feature type="transmembrane region" description="Helical" evidence="1">
    <location>
        <begin position="44"/>
        <end position="63"/>
    </location>
</feature>
<proteinExistence type="predicted"/>
<name>A0A844G7V0_9BACT</name>
<protein>
    <submittedName>
        <fullName evidence="2">Uncharacterized protein</fullName>
    </submittedName>
</protein>
<accession>A0A844G7V0</accession>
<keyword evidence="3" id="KW-1185">Reference proteome</keyword>
<feature type="transmembrane region" description="Helical" evidence="1">
    <location>
        <begin position="16"/>
        <end position="38"/>
    </location>
</feature>
<dbReference type="Proteomes" id="UP000435649">
    <property type="component" value="Unassembled WGS sequence"/>
</dbReference>
<dbReference type="AlphaFoldDB" id="A0A844G7V0"/>
<evidence type="ECO:0000256" key="1">
    <source>
        <dbReference type="SAM" id="Phobius"/>
    </source>
</evidence>